<gene>
    <name evidence="1" type="ORF">BN59_02800</name>
</gene>
<dbReference type="PANTHER" id="PTHR43861">
    <property type="entry name" value="TRANS-ACONITATE 2-METHYLTRANSFERASE-RELATED"/>
    <property type="match status" value="1"/>
</dbReference>
<keyword evidence="1" id="KW-0808">Transferase</keyword>
<keyword evidence="1" id="KW-0489">Methyltransferase</keyword>
<dbReference type="STRING" id="1034943.BN59_02800"/>
<evidence type="ECO:0000313" key="2">
    <source>
        <dbReference type="Proteomes" id="UP000044071"/>
    </source>
</evidence>
<dbReference type="CDD" id="cd02440">
    <property type="entry name" value="AdoMet_MTases"/>
    <property type="match status" value="1"/>
</dbReference>
<dbReference type="eggNOG" id="COG0500">
    <property type="taxonomic scope" value="Bacteria"/>
</dbReference>
<dbReference type="InterPro" id="IPR029063">
    <property type="entry name" value="SAM-dependent_MTases_sf"/>
</dbReference>
<dbReference type="Proteomes" id="UP000044071">
    <property type="component" value="Unassembled WGS sequence"/>
</dbReference>
<dbReference type="Gene3D" id="3.40.50.150">
    <property type="entry name" value="Vaccinia Virus protein VP39"/>
    <property type="match status" value="1"/>
</dbReference>
<keyword evidence="2" id="KW-1185">Reference proteome</keyword>
<organism evidence="1 2">
    <name type="scientific">Legionella massiliensis</name>
    <dbReference type="NCBI Taxonomy" id="1034943"/>
    <lineage>
        <taxon>Bacteria</taxon>
        <taxon>Pseudomonadati</taxon>
        <taxon>Pseudomonadota</taxon>
        <taxon>Gammaproteobacteria</taxon>
        <taxon>Legionellales</taxon>
        <taxon>Legionellaceae</taxon>
        <taxon>Legionella</taxon>
    </lineage>
</organism>
<protein>
    <submittedName>
        <fullName evidence="1">Bifunctional 3-demethylubiquinone-9 3-methyltransferase/ 2-octaprenyl-6-hydroxy phenol methylase</fullName>
    </submittedName>
</protein>
<dbReference type="SUPFAM" id="SSF53335">
    <property type="entry name" value="S-adenosyl-L-methionine-dependent methyltransferases"/>
    <property type="match status" value="1"/>
</dbReference>
<accession>A0A078KVP1</accession>
<sequence>MNYSQKDDWNQHWQDFGHATAFNPAHHYRTSLIINALQKIYKPSIKILDLGSGQGDLVMELESLFPQAILYGVELSHEGIKKASEKALFSQFFQMDLLDIHIPDTLKTGVDAAICSEVLEHLDDPVLFLKNTGKLLKKNASLIITVPSGPRSAYDKYLGHRKHFNAAEMRALLESAGFEVDSIFRAGFPFFNLYKLLIILRGKRLVKDINQSDLSWLAKFIMYSFSILFKINLKNTSWGWQLFVIARVK</sequence>
<dbReference type="AlphaFoldDB" id="A0A078KVP1"/>
<proteinExistence type="predicted"/>
<dbReference type="EMBL" id="CCSB01000003">
    <property type="protein sequence ID" value="CDZ78490.1"/>
    <property type="molecule type" value="Genomic_DNA"/>
</dbReference>
<evidence type="ECO:0000313" key="1">
    <source>
        <dbReference type="EMBL" id="CDZ78490.1"/>
    </source>
</evidence>
<dbReference type="Pfam" id="PF13489">
    <property type="entry name" value="Methyltransf_23"/>
    <property type="match status" value="1"/>
</dbReference>
<dbReference type="OrthoDB" id="9804312at2"/>
<keyword evidence="1" id="KW-0830">Ubiquinone</keyword>
<dbReference type="RefSeq" id="WP_044011630.1">
    <property type="nucleotide sequence ID" value="NZ_CCVW01000003.1"/>
</dbReference>
<name>A0A078KVP1_9GAMM</name>
<dbReference type="GO" id="GO:0008168">
    <property type="term" value="F:methyltransferase activity"/>
    <property type="evidence" value="ECO:0007669"/>
    <property type="project" value="UniProtKB-KW"/>
</dbReference>
<dbReference type="GO" id="GO:0032259">
    <property type="term" value="P:methylation"/>
    <property type="evidence" value="ECO:0007669"/>
    <property type="project" value="UniProtKB-KW"/>
</dbReference>
<reference evidence="1 2" key="1">
    <citation type="submission" date="2014-06" db="EMBL/GenBank/DDBJ databases">
        <authorList>
            <person name="Urmite Genomes Urmite Genomes"/>
        </authorList>
    </citation>
    <scope>NUCLEOTIDE SEQUENCE [LARGE SCALE GENOMIC DNA]</scope>
</reference>